<gene>
    <name evidence="4" type="ORF">PAC_02972</name>
</gene>
<protein>
    <recommendedName>
        <fullName evidence="3">Saccharopine dehydrogenase NADP binding domain-containing protein</fullName>
    </recommendedName>
</protein>
<evidence type="ECO:0000313" key="5">
    <source>
        <dbReference type="Proteomes" id="UP000184330"/>
    </source>
</evidence>
<evidence type="ECO:0000256" key="2">
    <source>
        <dbReference type="SAM" id="Phobius"/>
    </source>
</evidence>
<dbReference type="InterPro" id="IPR051276">
    <property type="entry name" value="Saccharopine_DH-like_oxidrdct"/>
</dbReference>
<keyword evidence="5" id="KW-1185">Reference proteome</keyword>
<name>A0A1L7WJZ0_9HELO</name>
<proteinExistence type="inferred from homology"/>
<dbReference type="SUPFAM" id="SSF51735">
    <property type="entry name" value="NAD(P)-binding Rossmann-fold domains"/>
    <property type="match status" value="1"/>
</dbReference>
<organism evidence="4 5">
    <name type="scientific">Phialocephala subalpina</name>
    <dbReference type="NCBI Taxonomy" id="576137"/>
    <lineage>
        <taxon>Eukaryota</taxon>
        <taxon>Fungi</taxon>
        <taxon>Dikarya</taxon>
        <taxon>Ascomycota</taxon>
        <taxon>Pezizomycotina</taxon>
        <taxon>Leotiomycetes</taxon>
        <taxon>Helotiales</taxon>
        <taxon>Mollisiaceae</taxon>
        <taxon>Phialocephala</taxon>
        <taxon>Phialocephala fortinii species complex</taxon>
    </lineage>
</organism>
<evidence type="ECO:0000313" key="4">
    <source>
        <dbReference type="EMBL" id="CZR53094.1"/>
    </source>
</evidence>
<dbReference type="PANTHER" id="PTHR12286">
    <property type="entry name" value="SACCHAROPINE DEHYDROGENASE-LIKE OXIDOREDUCTASE"/>
    <property type="match status" value="1"/>
</dbReference>
<dbReference type="PANTHER" id="PTHR12286:SF5">
    <property type="entry name" value="SACCHAROPINE DEHYDROGENASE-LIKE OXIDOREDUCTASE"/>
    <property type="match status" value="1"/>
</dbReference>
<dbReference type="AlphaFoldDB" id="A0A1L7WJZ0"/>
<feature type="domain" description="Saccharopine dehydrogenase NADP binding" evidence="3">
    <location>
        <begin position="9"/>
        <end position="134"/>
    </location>
</feature>
<evidence type="ECO:0000259" key="3">
    <source>
        <dbReference type="Pfam" id="PF03435"/>
    </source>
</evidence>
<dbReference type="GO" id="GO:0009247">
    <property type="term" value="P:glycolipid biosynthetic process"/>
    <property type="evidence" value="ECO:0007669"/>
    <property type="project" value="TreeGrafter"/>
</dbReference>
<dbReference type="InterPro" id="IPR005097">
    <property type="entry name" value="Sacchrp_dh_NADP-bd"/>
</dbReference>
<dbReference type="OrthoDB" id="3555633at2759"/>
<dbReference type="InterPro" id="IPR036291">
    <property type="entry name" value="NAD(P)-bd_dom_sf"/>
</dbReference>
<dbReference type="GO" id="GO:0005886">
    <property type="term" value="C:plasma membrane"/>
    <property type="evidence" value="ECO:0007669"/>
    <property type="project" value="TreeGrafter"/>
</dbReference>
<dbReference type="Pfam" id="PF03435">
    <property type="entry name" value="Sacchrp_dh_NADP"/>
    <property type="match status" value="1"/>
</dbReference>
<dbReference type="EMBL" id="FJOG01000003">
    <property type="protein sequence ID" value="CZR53094.1"/>
    <property type="molecule type" value="Genomic_DNA"/>
</dbReference>
<comment type="similarity">
    <text evidence="1">Belongs to the saccharopine dehydrogenase family.</text>
</comment>
<keyword evidence="2" id="KW-0472">Membrane</keyword>
<feature type="transmembrane region" description="Helical" evidence="2">
    <location>
        <begin position="274"/>
        <end position="296"/>
    </location>
</feature>
<sequence>MTVSRELDIVLLGATGYTGFLCAEHITKTCPTTLKWAIAGRSPTSIEAVSERLKAISKDHVEIVHLNAIDLDRLASKTRVVINTIGPFSRFSGPIIEACAKNGTHYVDTTTETLWIKEMIDKYHSTAVRTGVKIIPSISLSSSPSDLLAWLSATEIKERTGSGTAEIIASGKLELSGMSGGSLASVIAVREKYGSSWFLSGDSSILSPNLKQRRTTTSCLTRIFGYRHVPGLGMLTTSFVSPGNESVVLRSAALDPSLYGPNFNYSEYLPASNIFAAILIHILTNIFNALLAFPLFRRILERLAPEPGSGPDLVKAGEEESAEFKAMGISEDGKVKVGSRWWWKGSGYEVSALLAVEAAGVLVGWSKEEKGSGNGGILTPSHLGMEFVERLRKVGVVIEFEVL</sequence>
<dbReference type="GO" id="GO:0005811">
    <property type="term" value="C:lipid droplet"/>
    <property type="evidence" value="ECO:0007669"/>
    <property type="project" value="TreeGrafter"/>
</dbReference>
<dbReference type="GO" id="GO:0005739">
    <property type="term" value="C:mitochondrion"/>
    <property type="evidence" value="ECO:0007669"/>
    <property type="project" value="TreeGrafter"/>
</dbReference>
<keyword evidence="2" id="KW-1133">Transmembrane helix</keyword>
<reference evidence="4 5" key="1">
    <citation type="submission" date="2016-03" db="EMBL/GenBank/DDBJ databases">
        <authorList>
            <person name="Ploux O."/>
        </authorList>
    </citation>
    <scope>NUCLEOTIDE SEQUENCE [LARGE SCALE GENOMIC DNA]</scope>
    <source>
        <strain evidence="4 5">UAMH 11012</strain>
    </source>
</reference>
<dbReference type="Gene3D" id="3.40.50.720">
    <property type="entry name" value="NAD(P)-binding Rossmann-like Domain"/>
    <property type="match status" value="1"/>
</dbReference>
<keyword evidence="2" id="KW-0812">Transmembrane</keyword>
<evidence type="ECO:0000256" key="1">
    <source>
        <dbReference type="ARBA" id="ARBA00038048"/>
    </source>
</evidence>
<accession>A0A1L7WJZ0</accession>
<dbReference type="Proteomes" id="UP000184330">
    <property type="component" value="Unassembled WGS sequence"/>
</dbReference>